<organism evidence="1 2">
    <name type="scientific">Cavenderia fasciculata</name>
    <name type="common">Slime mold</name>
    <name type="synonym">Dictyostelium fasciculatum</name>
    <dbReference type="NCBI Taxonomy" id="261658"/>
    <lineage>
        <taxon>Eukaryota</taxon>
        <taxon>Amoebozoa</taxon>
        <taxon>Evosea</taxon>
        <taxon>Eumycetozoa</taxon>
        <taxon>Dictyostelia</taxon>
        <taxon>Acytosteliales</taxon>
        <taxon>Cavenderiaceae</taxon>
        <taxon>Cavenderia</taxon>
    </lineage>
</organism>
<dbReference type="Proteomes" id="UP000007797">
    <property type="component" value="Unassembled WGS sequence"/>
</dbReference>
<name>F4Q2J0_CACFS</name>
<evidence type="ECO:0000313" key="2">
    <source>
        <dbReference type="Proteomes" id="UP000007797"/>
    </source>
</evidence>
<evidence type="ECO:0000313" key="1">
    <source>
        <dbReference type="EMBL" id="EGG16669.1"/>
    </source>
</evidence>
<dbReference type="RefSeq" id="XP_004355143.1">
    <property type="nucleotide sequence ID" value="XM_004355091.1"/>
</dbReference>
<sequence>MTVVVIRNSFLCHSESDYRCNKNPDNSKSLVKENIPLQERNFINKYIQFHTVDDMTTIYQDGEMNNIILYKGIKTTRDFNTAGGNTTTKNPSNQNDNSFHSEYRLLSVIKESLDINGNNNYVFYTLHFPCSSCFTDIENFYKQFQQQSESKELDISAKKPSYIHSNFPPLDQPKKKYLDINHPSNPLTPRNFKMGVWGTSNLEFIPKEKNHIQDLLLLFSFQWDQDWEHFKLIKQADSNNFKVEIVGGKVSRDDFRSIEPWNAFLKDKTTPEETKEFGEILSSSRVYDEENLKG</sequence>
<keyword evidence="2" id="KW-1185">Reference proteome</keyword>
<dbReference type="GeneID" id="14868705"/>
<proteinExistence type="predicted"/>
<protein>
    <submittedName>
        <fullName evidence="1">Uncharacterized protein</fullName>
    </submittedName>
</protein>
<dbReference type="KEGG" id="dfa:DFA_07647"/>
<dbReference type="EMBL" id="GL883021">
    <property type="protein sequence ID" value="EGG16669.1"/>
    <property type="molecule type" value="Genomic_DNA"/>
</dbReference>
<gene>
    <name evidence="1" type="ORF">DFA_07647</name>
</gene>
<reference evidence="2" key="1">
    <citation type="journal article" date="2011" name="Genome Res.">
        <title>Phylogeny-wide analysis of social amoeba genomes highlights ancient origins for complex intercellular communication.</title>
        <authorList>
            <person name="Heidel A.J."/>
            <person name="Lawal H.M."/>
            <person name="Felder M."/>
            <person name="Schilde C."/>
            <person name="Helps N.R."/>
            <person name="Tunggal B."/>
            <person name="Rivero F."/>
            <person name="John U."/>
            <person name="Schleicher M."/>
            <person name="Eichinger L."/>
            <person name="Platzer M."/>
            <person name="Noegel A.A."/>
            <person name="Schaap P."/>
            <person name="Gloeckner G."/>
        </authorList>
    </citation>
    <scope>NUCLEOTIDE SEQUENCE [LARGE SCALE GENOMIC DNA]</scope>
    <source>
        <strain evidence="2">SH3</strain>
    </source>
</reference>
<accession>F4Q2J0</accession>
<dbReference type="AlphaFoldDB" id="F4Q2J0"/>